<evidence type="ECO:0000256" key="1">
    <source>
        <dbReference type="ARBA" id="ARBA00004325"/>
    </source>
</evidence>
<feature type="transmembrane region" description="Helical" evidence="8">
    <location>
        <begin position="60"/>
        <end position="81"/>
    </location>
</feature>
<sequence>MSLTTPITATESHETFKDKAIRRFKEEPLVPIGTLATCYALTMAMIRMRSGQPKSFNRWLRVRIIAQGLTVAAVVAGSYAFGRTQQQLEAKARADQERILENAAKERREFEERLRGAEEAHEREVKGGWWRKGESKTEMVERTDKGVGVREVGKEGGGSSGSSWWGLVGYGWVWGSPKDEKGETKSS</sequence>
<dbReference type="InParanoid" id="A0A165UIF3"/>
<organism evidence="10 11">
    <name type="scientific">Neolentinus lepideus HHB14362 ss-1</name>
    <dbReference type="NCBI Taxonomy" id="1314782"/>
    <lineage>
        <taxon>Eukaryota</taxon>
        <taxon>Fungi</taxon>
        <taxon>Dikarya</taxon>
        <taxon>Basidiomycota</taxon>
        <taxon>Agaricomycotina</taxon>
        <taxon>Agaricomycetes</taxon>
        <taxon>Gloeophyllales</taxon>
        <taxon>Gloeophyllaceae</taxon>
        <taxon>Neolentinus</taxon>
    </lineage>
</organism>
<keyword evidence="6" id="KW-0175">Coiled coil</keyword>
<evidence type="ECO:0000256" key="4">
    <source>
        <dbReference type="ARBA" id="ARBA00023128"/>
    </source>
</evidence>
<dbReference type="GO" id="GO:0097250">
    <property type="term" value="P:mitochondrial respirasome assembly"/>
    <property type="evidence" value="ECO:0007669"/>
    <property type="project" value="TreeGrafter"/>
</dbReference>
<accession>A0A165UIF3</accession>
<dbReference type="PROSITE" id="PS51503">
    <property type="entry name" value="HIG1"/>
    <property type="match status" value="1"/>
</dbReference>
<dbReference type="Gene3D" id="6.10.140.1320">
    <property type="match status" value="1"/>
</dbReference>
<evidence type="ECO:0000313" key="10">
    <source>
        <dbReference type="EMBL" id="KZT28212.1"/>
    </source>
</evidence>
<keyword evidence="4" id="KW-0496">Mitochondrion</keyword>
<comment type="subcellular location">
    <subcellularLocation>
        <location evidence="1">Mitochondrion membrane</location>
    </subcellularLocation>
</comment>
<evidence type="ECO:0000256" key="2">
    <source>
        <dbReference type="ARBA" id="ARBA00022692"/>
    </source>
</evidence>
<dbReference type="OrthoDB" id="6604018at2759"/>
<dbReference type="Proteomes" id="UP000076761">
    <property type="component" value="Unassembled WGS sequence"/>
</dbReference>
<evidence type="ECO:0000256" key="3">
    <source>
        <dbReference type="ARBA" id="ARBA00022989"/>
    </source>
</evidence>
<gene>
    <name evidence="10" type="ORF">NEOLEDRAFT_1109021</name>
</gene>
<evidence type="ECO:0000313" key="11">
    <source>
        <dbReference type="Proteomes" id="UP000076761"/>
    </source>
</evidence>
<feature type="compositionally biased region" description="Basic and acidic residues" evidence="7">
    <location>
        <begin position="141"/>
        <end position="154"/>
    </location>
</feature>
<protein>
    <recommendedName>
        <fullName evidence="9">HIG1 domain-containing protein</fullName>
    </recommendedName>
</protein>
<name>A0A165UIF3_9AGAM</name>
<dbReference type="InterPro" id="IPR050355">
    <property type="entry name" value="RCF1"/>
</dbReference>
<feature type="transmembrane region" description="Helical" evidence="8">
    <location>
        <begin position="29"/>
        <end position="48"/>
    </location>
</feature>
<dbReference type="Pfam" id="PF04588">
    <property type="entry name" value="HIG_1_N"/>
    <property type="match status" value="1"/>
</dbReference>
<keyword evidence="5 8" id="KW-0472">Membrane</keyword>
<evidence type="ECO:0000259" key="9">
    <source>
        <dbReference type="PROSITE" id="PS51503"/>
    </source>
</evidence>
<proteinExistence type="predicted"/>
<evidence type="ECO:0000256" key="6">
    <source>
        <dbReference type="SAM" id="Coils"/>
    </source>
</evidence>
<dbReference type="InterPro" id="IPR007667">
    <property type="entry name" value="Hypoxia_induced_domain"/>
</dbReference>
<evidence type="ECO:0000256" key="8">
    <source>
        <dbReference type="SAM" id="Phobius"/>
    </source>
</evidence>
<evidence type="ECO:0000256" key="5">
    <source>
        <dbReference type="ARBA" id="ARBA00023136"/>
    </source>
</evidence>
<keyword evidence="2 8" id="KW-0812">Transmembrane</keyword>
<feature type="region of interest" description="Disordered" evidence="7">
    <location>
        <begin position="141"/>
        <end position="165"/>
    </location>
</feature>
<keyword evidence="3 8" id="KW-1133">Transmembrane helix</keyword>
<dbReference type="PANTHER" id="PTHR12297:SF3">
    <property type="entry name" value="HIG1 DOMAIN FAMILY MEMBER 1A"/>
    <property type="match status" value="1"/>
</dbReference>
<reference evidence="10 11" key="1">
    <citation type="journal article" date="2016" name="Mol. Biol. Evol.">
        <title>Comparative Genomics of Early-Diverging Mushroom-Forming Fungi Provides Insights into the Origins of Lignocellulose Decay Capabilities.</title>
        <authorList>
            <person name="Nagy L.G."/>
            <person name="Riley R."/>
            <person name="Tritt A."/>
            <person name="Adam C."/>
            <person name="Daum C."/>
            <person name="Floudas D."/>
            <person name="Sun H."/>
            <person name="Yadav J.S."/>
            <person name="Pangilinan J."/>
            <person name="Larsson K.H."/>
            <person name="Matsuura K."/>
            <person name="Barry K."/>
            <person name="Labutti K."/>
            <person name="Kuo R."/>
            <person name="Ohm R.A."/>
            <person name="Bhattacharya S.S."/>
            <person name="Shirouzu T."/>
            <person name="Yoshinaga Y."/>
            <person name="Martin F.M."/>
            <person name="Grigoriev I.V."/>
            <person name="Hibbett D.S."/>
        </authorList>
    </citation>
    <scope>NUCLEOTIDE SEQUENCE [LARGE SCALE GENOMIC DNA]</scope>
    <source>
        <strain evidence="10 11">HHB14362 ss-1</strain>
    </source>
</reference>
<dbReference type="AlphaFoldDB" id="A0A165UIF3"/>
<dbReference type="EMBL" id="KV425558">
    <property type="protein sequence ID" value="KZT28212.1"/>
    <property type="molecule type" value="Genomic_DNA"/>
</dbReference>
<dbReference type="PANTHER" id="PTHR12297">
    <property type="entry name" value="HYPOXIA-INDUCBILE GENE 1 HIG1 -RELATED"/>
    <property type="match status" value="1"/>
</dbReference>
<feature type="coiled-coil region" evidence="6">
    <location>
        <begin position="93"/>
        <end position="120"/>
    </location>
</feature>
<evidence type="ECO:0000256" key="7">
    <source>
        <dbReference type="SAM" id="MobiDB-lite"/>
    </source>
</evidence>
<dbReference type="STRING" id="1314782.A0A165UIF3"/>
<keyword evidence="11" id="KW-1185">Reference proteome</keyword>
<dbReference type="GO" id="GO:0031966">
    <property type="term" value="C:mitochondrial membrane"/>
    <property type="evidence" value="ECO:0007669"/>
    <property type="project" value="UniProtKB-SubCell"/>
</dbReference>
<feature type="domain" description="HIG1" evidence="9">
    <location>
        <begin position="1"/>
        <end position="92"/>
    </location>
</feature>